<protein>
    <submittedName>
        <fullName evidence="5">S-adenosyl-L-methionine-dependent methyltransferase</fullName>
    </submittedName>
</protein>
<evidence type="ECO:0000259" key="4">
    <source>
        <dbReference type="Pfam" id="PF13649"/>
    </source>
</evidence>
<keyword evidence="1 5" id="KW-0489">Methyltransferase</keyword>
<name>A0A2V1DQ71_9PLEO</name>
<accession>A0A2V1DQ71</accession>
<sequence length="281" mass="31071">MASGSTVGGGAQPQTGAQNTEGEVSTQNTQYDQIGMRYNSMHDLPVVQPEKPSVVAALGDIRGKTCLDLACGTGRYTALLATLGASVVQGYDISATMVEGARTTYPQSTHPNLSFAIADCSQPDTFPEPKNNFDIVFAGWFLNYAGTRRELTNMFRAIASQLKPPTGKFIGITTNGSDTRMKEEKRDFYGLDVLVLEREYKDPETGEELGIKARIIAQTEPVVQFDVFQFRRDVYEQCAADAGLVVAWKEVVVPQDERREGTYWDRFLERPSFVIVEARSK</sequence>
<keyword evidence="6" id="KW-1185">Reference proteome</keyword>
<dbReference type="OrthoDB" id="3647at2759"/>
<proteinExistence type="predicted"/>
<feature type="compositionally biased region" description="Polar residues" evidence="3">
    <location>
        <begin position="12"/>
        <end position="27"/>
    </location>
</feature>
<dbReference type="GO" id="GO:0008168">
    <property type="term" value="F:methyltransferase activity"/>
    <property type="evidence" value="ECO:0007669"/>
    <property type="project" value="UniProtKB-KW"/>
</dbReference>
<feature type="domain" description="Methyltransferase" evidence="4">
    <location>
        <begin position="67"/>
        <end position="164"/>
    </location>
</feature>
<organism evidence="5 6">
    <name type="scientific">Periconia macrospinosa</name>
    <dbReference type="NCBI Taxonomy" id="97972"/>
    <lineage>
        <taxon>Eukaryota</taxon>
        <taxon>Fungi</taxon>
        <taxon>Dikarya</taxon>
        <taxon>Ascomycota</taxon>
        <taxon>Pezizomycotina</taxon>
        <taxon>Dothideomycetes</taxon>
        <taxon>Pleosporomycetidae</taxon>
        <taxon>Pleosporales</taxon>
        <taxon>Massarineae</taxon>
        <taxon>Periconiaceae</taxon>
        <taxon>Periconia</taxon>
    </lineage>
</organism>
<feature type="compositionally biased region" description="Gly residues" evidence="3">
    <location>
        <begin position="1"/>
        <end position="11"/>
    </location>
</feature>
<dbReference type="PANTHER" id="PTHR43861:SF1">
    <property type="entry name" value="TRANS-ACONITATE 2-METHYLTRANSFERASE"/>
    <property type="match status" value="1"/>
</dbReference>
<feature type="region of interest" description="Disordered" evidence="3">
    <location>
        <begin position="1"/>
        <end position="27"/>
    </location>
</feature>
<keyword evidence="2 5" id="KW-0808">Transferase</keyword>
<dbReference type="EMBL" id="KZ805374">
    <property type="protein sequence ID" value="PVI00418.1"/>
    <property type="molecule type" value="Genomic_DNA"/>
</dbReference>
<reference evidence="5 6" key="1">
    <citation type="journal article" date="2018" name="Sci. Rep.">
        <title>Comparative genomics provides insights into the lifestyle and reveals functional heterogeneity of dark septate endophytic fungi.</title>
        <authorList>
            <person name="Knapp D.G."/>
            <person name="Nemeth J.B."/>
            <person name="Barry K."/>
            <person name="Hainaut M."/>
            <person name="Henrissat B."/>
            <person name="Johnson J."/>
            <person name="Kuo A."/>
            <person name="Lim J.H.P."/>
            <person name="Lipzen A."/>
            <person name="Nolan M."/>
            <person name="Ohm R.A."/>
            <person name="Tamas L."/>
            <person name="Grigoriev I.V."/>
            <person name="Spatafora J.W."/>
            <person name="Nagy L.G."/>
            <person name="Kovacs G.M."/>
        </authorList>
    </citation>
    <scope>NUCLEOTIDE SEQUENCE [LARGE SCALE GENOMIC DNA]</scope>
    <source>
        <strain evidence="5 6">DSE2036</strain>
    </source>
</reference>
<evidence type="ECO:0000256" key="2">
    <source>
        <dbReference type="ARBA" id="ARBA00022679"/>
    </source>
</evidence>
<dbReference type="SUPFAM" id="SSF53335">
    <property type="entry name" value="S-adenosyl-L-methionine-dependent methyltransferases"/>
    <property type="match status" value="1"/>
</dbReference>
<gene>
    <name evidence="5" type="ORF">DM02DRAFT_563178</name>
</gene>
<dbReference type="AlphaFoldDB" id="A0A2V1DQ71"/>
<evidence type="ECO:0000313" key="6">
    <source>
        <dbReference type="Proteomes" id="UP000244855"/>
    </source>
</evidence>
<evidence type="ECO:0000256" key="1">
    <source>
        <dbReference type="ARBA" id="ARBA00022603"/>
    </source>
</evidence>
<dbReference type="Proteomes" id="UP000244855">
    <property type="component" value="Unassembled WGS sequence"/>
</dbReference>
<evidence type="ECO:0000313" key="5">
    <source>
        <dbReference type="EMBL" id="PVI00418.1"/>
    </source>
</evidence>
<dbReference type="Gene3D" id="3.40.50.150">
    <property type="entry name" value="Vaccinia Virus protein VP39"/>
    <property type="match status" value="1"/>
</dbReference>
<evidence type="ECO:0000256" key="3">
    <source>
        <dbReference type="SAM" id="MobiDB-lite"/>
    </source>
</evidence>
<dbReference type="InterPro" id="IPR041698">
    <property type="entry name" value="Methyltransf_25"/>
</dbReference>
<dbReference type="InterPro" id="IPR029063">
    <property type="entry name" value="SAM-dependent_MTases_sf"/>
</dbReference>
<dbReference type="CDD" id="cd02440">
    <property type="entry name" value="AdoMet_MTases"/>
    <property type="match status" value="1"/>
</dbReference>
<dbReference type="GO" id="GO:0032259">
    <property type="term" value="P:methylation"/>
    <property type="evidence" value="ECO:0007669"/>
    <property type="project" value="UniProtKB-KW"/>
</dbReference>
<dbReference type="STRING" id="97972.A0A2V1DQ71"/>
<dbReference type="Pfam" id="PF13649">
    <property type="entry name" value="Methyltransf_25"/>
    <property type="match status" value="1"/>
</dbReference>
<dbReference type="PANTHER" id="PTHR43861">
    <property type="entry name" value="TRANS-ACONITATE 2-METHYLTRANSFERASE-RELATED"/>
    <property type="match status" value="1"/>
</dbReference>